<organism evidence="3 4">
    <name type="scientific">Colletotrichum sidae</name>
    <dbReference type="NCBI Taxonomy" id="1347389"/>
    <lineage>
        <taxon>Eukaryota</taxon>
        <taxon>Fungi</taxon>
        <taxon>Dikarya</taxon>
        <taxon>Ascomycota</taxon>
        <taxon>Pezizomycotina</taxon>
        <taxon>Sordariomycetes</taxon>
        <taxon>Hypocreomycetidae</taxon>
        <taxon>Glomerellales</taxon>
        <taxon>Glomerellaceae</taxon>
        <taxon>Colletotrichum</taxon>
        <taxon>Colletotrichum orbiculare species complex</taxon>
    </lineage>
</organism>
<feature type="region of interest" description="Disordered" evidence="1">
    <location>
        <begin position="244"/>
        <end position="366"/>
    </location>
</feature>
<feature type="transmembrane region" description="Helical" evidence="2">
    <location>
        <begin position="1043"/>
        <end position="1064"/>
    </location>
</feature>
<proteinExistence type="predicted"/>
<feature type="region of interest" description="Disordered" evidence="1">
    <location>
        <begin position="401"/>
        <end position="436"/>
    </location>
</feature>
<name>A0A4R8TQQ6_9PEZI</name>
<accession>A0A4R8TQQ6</accession>
<feature type="compositionally biased region" description="Polar residues" evidence="1">
    <location>
        <begin position="118"/>
        <end position="132"/>
    </location>
</feature>
<keyword evidence="2" id="KW-0812">Transmembrane</keyword>
<evidence type="ECO:0000256" key="1">
    <source>
        <dbReference type="SAM" id="MobiDB-lite"/>
    </source>
</evidence>
<feature type="compositionally biased region" description="Basic residues" evidence="1">
    <location>
        <begin position="281"/>
        <end position="292"/>
    </location>
</feature>
<evidence type="ECO:0000256" key="2">
    <source>
        <dbReference type="SAM" id="Phobius"/>
    </source>
</evidence>
<keyword evidence="2" id="KW-0472">Membrane</keyword>
<evidence type="ECO:0000313" key="4">
    <source>
        <dbReference type="Proteomes" id="UP000295604"/>
    </source>
</evidence>
<dbReference type="Pfam" id="PF11374">
    <property type="entry name" value="DUF3176"/>
    <property type="match status" value="1"/>
</dbReference>
<feature type="compositionally biased region" description="Low complexity" evidence="1">
    <location>
        <begin position="133"/>
        <end position="146"/>
    </location>
</feature>
<dbReference type="Proteomes" id="UP000295604">
    <property type="component" value="Unassembled WGS sequence"/>
</dbReference>
<dbReference type="EMBL" id="QAPF01000020">
    <property type="protein sequence ID" value="TEA21258.1"/>
    <property type="molecule type" value="Genomic_DNA"/>
</dbReference>
<feature type="compositionally biased region" description="Polar residues" evidence="1">
    <location>
        <begin position="53"/>
        <end position="62"/>
    </location>
</feature>
<dbReference type="InterPro" id="IPR021514">
    <property type="entry name" value="DUF3176"/>
</dbReference>
<reference evidence="3 4" key="1">
    <citation type="submission" date="2018-11" db="EMBL/GenBank/DDBJ databases">
        <title>Genome sequence and assembly of Colletotrichum sidae.</title>
        <authorList>
            <person name="Gan P."/>
            <person name="Shirasu K."/>
        </authorList>
    </citation>
    <scope>NUCLEOTIDE SEQUENCE [LARGE SCALE GENOMIC DNA]</scope>
    <source>
        <strain evidence="3 4">CBS 518.97</strain>
    </source>
</reference>
<sequence length="1158" mass="126531">MPSSKDRSGPSHSRHHSSASRAGGTSVTVLFPPLASKKATRDAMPSSFPPLFQPNTSSTSLVPSIAEGKPIPIDDGTAAHRTSALRELNSNYPSRHRYAKSTGAQSSTYSQPVIVRSYSGSHSRPTSTNRSHGVSGSGLSPASSVVSGPAASVRRIIALRTPFGGGKATQHDSLTSARGMAKKRLEGQEAMAKLPPVEAYSFKSMMANIDAQEGENNISADLDRIAEICARSRYSLSNQYEVHVAPHGSGSSFTSRASSRRQRHNVGPTLEVVASEDDQRHRRRRGGGRRRSIAMGTLETIMSSSRSSEEDKSKKKSAAEITAEVRGRAATRKSGNTSPASSVSEGECRSTHDPKDQPPPLERRKSSSLATAMLENTRQGLAVNNQALPRNSATALVGEPALPQTSTSHLEVRTDVDENVGLRRAKQSSDDTTQTDVAGAHYETSAQPDQTKMPSGLLAGLTGWVPWRLPPIVGLGSASARGGVSRSHAEGSLRELLKTTEMILFVLAAHDEKPIPEWPLGITLNTFLAFCTAICKASLMIPVCLAISQTQWTWFQKERPLYDFHIIDQASRGSWGSMLLIWRFGFRHLITLGAFLTVASVVTTPLTQLAISYPTRNVVLPEEEARTWALLELSGRIGRNNLNGAAHRAVLATTAAADDTNFTEPTPATGAICSTGDCTFETYKSLGVCLKIANITSHLEVKRYNLQQGKTLDSSSWSELSYYNSTVTENEYDWRLWSASLPGGYSLVHQSNVAVLSDRLNGRETFGFAEDPTLIQTRLSSFILIYTSMNLDEDVEECQSQSILARPPCDSERYQSPARCNWQSIVPVAPCVPIWHEAMEVLFYPCVQEHKTKVTLGVENALVSESPSEVILRDEDDFLDMNCSLATSREEGTCHAASYSQKGQDNAFYLQVPFDKSFPGPEALDGRGLTRVEYESLSILAKAMYHELVGWVVPGLTDADLGTLGAARNSGGGFIISLFYNVLYSSSLRNHTRRHVSLTNLYSNVANTMSSLLRSASPQLHLKEVPEIIGEARKEMVYVHISWHWITFLAIQLVLAAVFLALTIGTQCEYELIQAAKGKSPLPRNIKDSPLAVLVALSKESREAAGGGLAPMEELERVSKKLRVRFEGSEVVLVKDEEEHIDGHKDQEKLGRRWHWSM</sequence>
<protein>
    <submittedName>
        <fullName evidence="3">Uncharacterized protein</fullName>
    </submittedName>
</protein>
<feature type="compositionally biased region" description="Polar residues" evidence="1">
    <location>
        <begin position="102"/>
        <end position="111"/>
    </location>
</feature>
<feature type="region of interest" description="Disordered" evidence="1">
    <location>
        <begin position="1"/>
        <end position="146"/>
    </location>
</feature>
<dbReference type="PANTHER" id="PTHR35394">
    <property type="entry name" value="DUF3176 DOMAIN-CONTAINING PROTEIN"/>
    <property type="match status" value="1"/>
</dbReference>
<dbReference type="PANTHER" id="PTHR35394:SF5">
    <property type="entry name" value="DUF3176 DOMAIN-CONTAINING PROTEIN"/>
    <property type="match status" value="1"/>
</dbReference>
<gene>
    <name evidence="3" type="ORF">C8034_v007365</name>
</gene>
<keyword evidence="2" id="KW-1133">Transmembrane helix</keyword>
<feature type="compositionally biased region" description="Basic and acidic residues" evidence="1">
    <location>
        <begin position="346"/>
        <end position="365"/>
    </location>
</feature>
<evidence type="ECO:0000313" key="3">
    <source>
        <dbReference type="EMBL" id="TEA21258.1"/>
    </source>
</evidence>
<feature type="compositionally biased region" description="Polar residues" evidence="1">
    <location>
        <begin position="333"/>
        <end position="344"/>
    </location>
</feature>
<keyword evidence="4" id="KW-1185">Reference proteome</keyword>
<dbReference type="AlphaFoldDB" id="A0A4R8TQQ6"/>
<comment type="caution">
    <text evidence="3">The sequence shown here is derived from an EMBL/GenBank/DDBJ whole genome shotgun (WGS) entry which is preliminary data.</text>
</comment>